<accession>A0A3Q9FM83</accession>
<evidence type="ECO:0000313" key="4">
    <source>
        <dbReference type="Proteomes" id="UP000267268"/>
    </source>
</evidence>
<reference evidence="3 4" key="1">
    <citation type="submission" date="2018-12" db="EMBL/GenBank/DDBJ databases">
        <title>Flammeovirga pectinis sp. nov., isolated from the gut of the Korean scallop, Patinopecten yessoensis.</title>
        <authorList>
            <person name="Bae J.-W."/>
            <person name="Jeong Y.-S."/>
            <person name="Kang W."/>
        </authorList>
    </citation>
    <scope>NUCLEOTIDE SEQUENCE [LARGE SCALE GENOMIC DNA]</scope>
    <source>
        <strain evidence="3 4">L12M1</strain>
    </source>
</reference>
<dbReference type="Proteomes" id="UP000267268">
    <property type="component" value="Chromosome 1"/>
</dbReference>
<dbReference type="KEGG" id="fll:EI427_04030"/>
<name>A0A3Q9FM83_9BACT</name>
<sequence length="940" mass="104319">MVASGRTWASSTTSSNVGHLSILSDGQSASDVVYVNHIIHHFEHLKHNGCIGSENRKIEEIEKELDKGDARNIDFLSQENIDNLAEYGFSFQFHVADGFIYLVWRPNPTTNNLVKDYSVEMSKDSVNFTELVGVVSSNNRGNTIAIDENKERFTTKGVTIKYQKYYKLIVNKKDGSTDEVFLKGPSLRLQYFKNHLDENISELPIPVLAPNGQEYHVFKIQGGSGSYKFATTKSSIQSCNIYSNEVVLICGDLNIDNNENLLVQEGGVLCVTGNLNYSLNPGSWMNGAYSISNEGIILVGGDYSDKSTIPRGSNNYVSGNTLSLEKGTFVIGGTFTRNSDIRTGGIWASTYSNFHGGLLRGIVIPETTIADVFQHQKFPLKTDAVKMAIQAYETSLKPSDQCQNGLNQIKAEITKGENLAPVTKRLLNVEDLIKRAGSIGVKEGKNYELQGSQLFTTSSHEQKNVFIGQDTTLTICGDLILNQNTFLSVYGNLIVTGDLIFENSNPFTFDKYHSLNIGNILVGGDFKGKNLMSESFPGVSTSSAGKTFVLGKIYNHNQSGNNWVEETGDTNNIFNINAIGDITNIASVDKFEDIIEAYEGMQNKCGTASEEKIIIADSILADAIRMRSATAVAEYIKKGHKAKITLEIKRSNQYNSYDLFRRVNDGSNTQQLVKSFGKAKGNSKKVTYVQYDEGLSKVKTLFDSVQYIIVGSSNTVSPSNRRSNGGHGNHNGWNNPNNPHYHNVVTNVLNVPASVLPITLSTFTATMDDGFIDLDWVDEQEVNTSHFIIQRSTDGRNYTTISEEIQAAGNSNKEEVYAFTDEDVPNESMIYYKLIEYDFDGKSEEWVRIVHQEGNSAYNVNIFPIPADTKLNVEVQNIDEEDGEMTIRLIHATDGLQYVLEGKDDFDNMEFNVSSVPPGVYIIEIFTGNKMIHNQKIIIR</sequence>
<dbReference type="RefSeq" id="WP_126611890.1">
    <property type="nucleotide sequence ID" value="NZ_CP034562.1"/>
</dbReference>
<proteinExistence type="predicted"/>
<dbReference type="InterPro" id="IPR013783">
    <property type="entry name" value="Ig-like_fold"/>
</dbReference>
<evidence type="ECO:0000313" key="3">
    <source>
        <dbReference type="EMBL" id="AZQ61421.1"/>
    </source>
</evidence>
<dbReference type="Pfam" id="PF18962">
    <property type="entry name" value="Por_Secre_tail"/>
    <property type="match status" value="1"/>
</dbReference>
<gene>
    <name evidence="3" type="ORF">EI427_04030</name>
</gene>
<evidence type="ECO:0000259" key="2">
    <source>
        <dbReference type="Pfam" id="PF18962"/>
    </source>
</evidence>
<evidence type="ECO:0000256" key="1">
    <source>
        <dbReference type="SAM" id="MobiDB-lite"/>
    </source>
</evidence>
<dbReference type="AlphaFoldDB" id="A0A3Q9FM83"/>
<dbReference type="EMBL" id="CP034562">
    <property type="protein sequence ID" value="AZQ61421.1"/>
    <property type="molecule type" value="Genomic_DNA"/>
</dbReference>
<dbReference type="InterPro" id="IPR026444">
    <property type="entry name" value="Secre_tail"/>
</dbReference>
<dbReference type="NCBIfam" id="TIGR04183">
    <property type="entry name" value="Por_Secre_tail"/>
    <property type="match status" value="1"/>
</dbReference>
<keyword evidence="4" id="KW-1185">Reference proteome</keyword>
<protein>
    <submittedName>
        <fullName evidence="3">T9SS type A sorting domain-containing protein</fullName>
    </submittedName>
</protein>
<dbReference type="OrthoDB" id="862563at2"/>
<dbReference type="Gene3D" id="2.60.40.10">
    <property type="entry name" value="Immunoglobulins"/>
    <property type="match status" value="1"/>
</dbReference>
<organism evidence="3 4">
    <name type="scientific">Flammeovirga pectinis</name>
    <dbReference type="NCBI Taxonomy" id="2494373"/>
    <lineage>
        <taxon>Bacteria</taxon>
        <taxon>Pseudomonadati</taxon>
        <taxon>Bacteroidota</taxon>
        <taxon>Cytophagia</taxon>
        <taxon>Cytophagales</taxon>
        <taxon>Flammeovirgaceae</taxon>
        <taxon>Flammeovirga</taxon>
    </lineage>
</organism>
<feature type="domain" description="Secretion system C-terminal sorting" evidence="2">
    <location>
        <begin position="862"/>
        <end position="939"/>
    </location>
</feature>
<feature type="region of interest" description="Disordered" evidence="1">
    <location>
        <begin position="715"/>
        <end position="737"/>
    </location>
</feature>